<proteinExistence type="predicted"/>
<sequence length="478" mass="50997">MLIRRTLQTLPAQLLSPLAQFASVLIWTHIASSDTIGAATLITGQQELVRALFLGWWSQYALRFVGEQGAAIERFASTSVRVLAVSAVAQMVFALCLLVWLVSAQPSGLLVLGTAAFVALRGINQHQATVAAALGRALDYNVLSLCGPVLGLGLGCAMLLAYGDNPAFPVLGYAAGEALGGVYSLRRASWVGVDNGFDRPILRQAFEYGAPLLLSGVLAWLAVNLTRYLVDYRLGLAAAGQFAVGFGLGQRAAAIAAMLVTAAALPMAIRRMQESGLERSMQQLADNCALLLAVMLPSLLGLHLVSPDLIRLAVSSDFQQSTQAILPWALISGGMFAFIYNYLNHYFLVTVRPRPLVLVDVSLVVLTFALFFPCMALWGLSGGVVAMALAASGVAGAMLFYLVGRRELQFPTAHCLKVSACCAVMAGAILIKPVLAERLLNLAGNIMVGGLAYVLAMMLAYHRMLRSMLQQRRAPARS</sequence>
<dbReference type="Proteomes" id="UP000778523">
    <property type="component" value="Unassembled WGS sequence"/>
</dbReference>
<dbReference type="Pfam" id="PF13440">
    <property type="entry name" value="Polysacc_synt_3"/>
    <property type="match status" value="1"/>
</dbReference>
<keyword evidence="3 6" id="KW-0812">Transmembrane</keyword>
<feature type="transmembrane region" description="Helical" evidence="6">
    <location>
        <begin position="82"/>
        <end position="101"/>
    </location>
</feature>
<accession>A0ABX2ICB8</accession>
<evidence type="ECO:0000256" key="3">
    <source>
        <dbReference type="ARBA" id="ARBA00022692"/>
    </source>
</evidence>
<feature type="transmembrane region" description="Helical" evidence="6">
    <location>
        <begin position="415"/>
        <end position="436"/>
    </location>
</feature>
<evidence type="ECO:0000256" key="4">
    <source>
        <dbReference type="ARBA" id="ARBA00022989"/>
    </source>
</evidence>
<feature type="transmembrane region" description="Helical" evidence="6">
    <location>
        <begin position="243"/>
        <end position="267"/>
    </location>
</feature>
<evidence type="ECO:0000256" key="5">
    <source>
        <dbReference type="ARBA" id="ARBA00023136"/>
    </source>
</evidence>
<dbReference type="PANTHER" id="PTHR30250">
    <property type="entry name" value="PST FAMILY PREDICTED COLANIC ACID TRANSPORTER"/>
    <property type="match status" value="1"/>
</dbReference>
<keyword evidence="8" id="KW-1185">Reference proteome</keyword>
<comment type="subcellular location">
    <subcellularLocation>
        <location evidence="1">Cell membrane</location>
        <topology evidence="1">Multi-pass membrane protein</topology>
    </subcellularLocation>
</comment>
<keyword evidence="4 6" id="KW-1133">Transmembrane helix</keyword>
<comment type="caution">
    <text evidence="7">The sequence shown here is derived from an EMBL/GenBank/DDBJ whole genome shotgun (WGS) entry which is preliminary data.</text>
</comment>
<feature type="transmembrane region" description="Helical" evidence="6">
    <location>
        <begin position="143"/>
        <end position="162"/>
    </location>
</feature>
<feature type="transmembrane region" description="Helical" evidence="6">
    <location>
        <begin position="107"/>
        <end position="123"/>
    </location>
</feature>
<feature type="transmembrane region" description="Helical" evidence="6">
    <location>
        <begin position="288"/>
        <end position="305"/>
    </location>
</feature>
<organism evidence="7 8">
    <name type="scientific">Uliginosibacterium aquaticum</name>
    <dbReference type="NCBI Taxonomy" id="2731212"/>
    <lineage>
        <taxon>Bacteria</taxon>
        <taxon>Pseudomonadati</taxon>
        <taxon>Pseudomonadota</taxon>
        <taxon>Betaproteobacteria</taxon>
        <taxon>Rhodocyclales</taxon>
        <taxon>Zoogloeaceae</taxon>
        <taxon>Uliginosibacterium</taxon>
    </lineage>
</organism>
<evidence type="ECO:0000256" key="6">
    <source>
        <dbReference type="SAM" id="Phobius"/>
    </source>
</evidence>
<dbReference type="RefSeq" id="WP_170020450.1">
    <property type="nucleotide sequence ID" value="NZ_JABCSC020000001.1"/>
</dbReference>
<protein>
    <submittedName>
        <fullName evidence="7">Lipopolysaccharide biosynthesis protein</fullName>
    </submittedName>
</protein>
<evidence type="ECO:0000256" key="2">
    <source>
        <dbReference type="ARBA" id="ARBA00022475"/>
    </source>
</evidence>
<name>A0ABX2ICB8_9RHOO</name>
<dbReference type="InterPro" id="IPR050833">
    <property type="entry name" value="Poly_Biosynth_Transport"/>
</dbReference>
<dbReference type="PANTHER" id="PTHR30250:SF11">
    <property type="entry name" value="O-ANTIGEN TRANSPORTER-RELATED"/>
    <property type="match status" value="1"/>
</dbReference>
<feature type="transmembrane region" description="Helical" evidence="6">
    <location>
        <begin position="205"/>
        <end position="223"/>
    </location>
</feature>
<feature type="transmembrane region" description="Helical" evidence="6">
    <location>
        <begin position="442"/>
        <end position="462"/>
    </location>
</feature>
<keyword evidence="5 6" id="KW-0472">Membrane</keyword>
<feature type="transmembrane region" description="Helical" evidence="6">
    <location>
        <begin position="384"/>
        <end position="403"/>
    </location>
</feature>
<gene>
    <name evidence="7" type="ORF">HJ583_003265</name>
</gene>
<feature type="transmembrane region" description="Helical" evidence="6">
    <location>
        <begin position="168"/>
        <end position="185"/>
    </location>
</feature>
<feature type="transmembrane region" description="Helical" evidence="6">
    <location>
        <begin position="325"/>
        <end position="343"/>
    </location>
</feature>
<dbReference type="EMBL" id="JABCSC020000001">
    <property type="protein sequence ID" value="NSL54036.1"/>
    <property type="molecule type" value="Genomic_DNA"/>
</dbReference>
<feature type="transmembrane region" description="Helical" evidence="6">
    <location>
        <begin position="355"/>
        <end position="378"/>
    </location>
</feature>
<evidence type="ECO:0000313" key="7">
    <source>
        <dbReference type="EMBL" id="NSL54036.1"/>
    </source>
</evidence>
<reference evidence="7 8" key="1">
    <citation type="submission" date="2020-06" db="EMBL/GenBank/DDBJ databases">
        <title>Draft genome of Uliginosibacterium sp. IMCC34675.</title>
        <authorList>
            <person name="Song J."/>
        </authorList>
    </citation>
    <scope>NUCLEOTIDE SEQUENCE [LARGE SCALE GENOMIC DNA]</scope>
    <source>
        <strain evidence="7 8">IMCC34675</strain>
    </source>
</reference>
<evidence type="ECO:0000256" key="1">
    <source>
        <dbReference type="ARBA" id="ARBA00004651"/>
    </source>
</evidence>
<keyword evidence="2" id="KW-1003">Cell membrane</keyword>
<evidence type="ECO:0000313" key="8">
    <source>
        <dbReference type="Proteomes" id="UP000778523"/>
    </source>
</evidence>